<name>A0A367XP49_9ASCO</name>
<keyword evidence="7" id="KW-0132">Cell division</keyword>
<dbReference type="GO" id="GO:0042729">
    <property type="term" value="C:DASH complex"/>
    <property type="evidence" value="ECO:0007669"/>
    <property type="project" value="InterPro"/>
</dbReference>
<keyword evidence="12 19" id="KW-0175">Coiled coil</keyword>
<accession>A0A367XP49</accession>
<evidence type="ECO:0000256" key="7">
    <source>
        <dbReference type="ARBA" id="ARBA00022618"/>
    </source>
</evidence>
<keyword evidence="5" id="KW-0158">Chromosome</keyword>
<keyword evidence="16" id="KW-0137">Centromere</keyword>
<dbReference type="GO" id="GO:0005876">
    <property type="term" value="C:spindle microtubule"/>
    <property type="evidence" value="ECO:0007669"/>
    <property type="project" value="InterPro"/>
</dbReference>
<dbReference type="InterPro" id="IPR013966">
    <property type="entry name" value="Spc34"/>
</dbReference>
<evidence type="ECO:0000256" key="6">
    <source>
        <dbReference type="ARBA" id="ARBA00022490"/>
    </source>
</evidence>
<keyword evidence="9" id="KW-0498">Mitosis</keyword>
<dbReference type="EMBL" id="QLNQ01000030">
    <property type="protein sequence ID" value="RCK55358.1"/>
    <property type="molecule type" value="Genomic_DNA"/>
</dbReference>
<evidence type="ECO:0000256" key="11">
    <source>
        <dbReference type="ARBA" id="ARBA00022838"/>
    </source>
</evidence>
<keyword evidence="15" id="KW-0131">Cell cycle</keyword>
<feature type="coiled-coil region" evidence="19">
    <location>
        <begin position="181"/>
        <end position="208"/>
    </location>
</feature>
<dbReference type="Proteomes" id="UP000253472">
    <property type="component" value="Unassembled WGS sequence"/>
</dbReference>
<evidence type="ECO:0000256" key="14">
    <source>
        <dbReference type="ARBA" id="ARBA00023242"/>
    </source>
</evidence>
<evidence type="ECO:0000256" key="15">
    <source>
        <dbReference type="ARBA" id="ARBA00023306"/>
    </source>
</evidence>
<comment type="caution">
    <text evidence="20">The sequence shown here is derived from an EMBL/GenBank/DDBJ whole genome shotgun (WGS) entry which is preliminary data.</text>
</comment>
<organism evidence="20 21">
    <name type="scientific">Candida viswanathii</name>
    <dbReference type="NCBI Taxonomy" id="5486"/>
    <lineage>
        <taxon>Eukaryota</taxon>
        <taxon>Fungi</taxon>
        <taxon>Dikarya</taxon>
        <taxon>Ascomycota</taxon>
        <taxon>Saccharomycotina</taxon>
        <taxon>Pichiomycetes</taxon>
        <taxon>Debaryomycetaceae</taxon>
        <taxon>Candida/Lodderomyces clade</taxon>
        <taxon>Candida</taxon>
    </lineage>
</organism>
<evidence type="ECO:0000256" key="3">
    <source>
        <dbReference type="ARBA" id="ARBA00004629"/>
    </source>
</evidence>
<evidence type="ECO:0000256" key="12">
    <source>
        <dbReference type="ARBA" id="ARBA00023054"/>
    </source>
</evidence>
<keyword evidence="13" id="KW-0206">Cytoskeleton</keyword>
<keyword evidence="6" id="KW-0963">Cytoplasm</keyword>
<comment type="subcellular location">
    <subcellularLocation>
        <location evidence="3">Chromosome</location>
        <location evidence="3">Centromere</location>
        <location evidence="3">Kinetochore</location>
    </subcellularLocation>
    <subcellularLocation>
        <location evidence="2">Cytoplasm</location>
        <location evidence="2">Cytoskeleton</location>
        <location evidence="2">Spindle</location>
    </subcellularLocation>
    <subcellularLocation>
        <location evidence="1">Nucleus</location>
    </subcellularLocation>
</comment>
<dbReference type="Pfam" id="PF08657">
    <property type="entry name" value="DASH_Spc34"/>
    <property type="match status" value="2"/>
</dbReference>
<keyword evidence="11" id="KW-0995">Kinetochore</keyword>
<keyword evidence="8" id="KW-0493">Microtubule</keyword>
<evidence type="ECO:0000256" key="4">
    <source>
        <dbReference type="ARBA" id="ARBA00008491"/>
    </source>
</evidence>
<protein>
    <recommendedName>
        <fullName evidence="17">DASH complex subunit SPC34</fullName>
    </recommendedName>
    <alternativeName>
        <fullName evidence="18">Outer kinetochore protein SPC34</fullName>
    </alternativeName>
</protein>
<evidence type="ECO:0000256" key="18">
    <source>
        <dbReference type="ARBA" id="ARBA00044346"/>
    </source>
</evidence>
<comment type="similarity">
    <text evidence="4">Belongs to the DASH complex SPC34 family.</text>
</comment>
<evidence type="ECO:0000256" key="9">
    <source>
        <dbReference type="ARBA" id="ARBA00022776"/>
    </source>
</evidence>
<dbReference type="AlphaFoldDB" id="A0A367XP49"/>
<evidence type="ECO:0000256" key="5">
    <source>
        <dbReference type="ARBA" id="ARBA00022454"/>
    </source>
</evidence>
<evidence type="ECO:0000256" key="19">
    <source>
        <dbReference type="SAM" id="Coils"/>
    </source>
</evidence>
<evidence type="ECO:0000256" key="2">
    <source>
        <dbReference type="ARBA" id="ARBA00004186"/>
    </source>
</evidence>
<dbReference type="STRING" id="5486.A0A367XP49"/>
<evidence type="ECO:0000256" key="8">
    <source>
        <dbReference type="ARBA" id="ARBA00022701"/>
    </source>
</evidence>
<dbReference type="GO" id="GO:0051301">
    <property type="term" value="P:cell division"/>
    <property type="evidence" value="ECO:0007669"/>
    <property type="project" value="UniProtKB-KW"/>
</dbReference>
<evidence type="ECO:0000256" key="17">
    <source>
        <dbReference type="ARBA" id="ARBA00044112"/>
    </source>
</evidence>
<evidence type="ECO:0000256" key="1">
    <source>
        <dbReference type="ARBA" id="ARBA00004123"/>
    </source>
</evidence>
<keyword evidence="21" id="KW-1185">Reference proteome</keyword>
<proteinExistence type="inferred from homology"/>
<dbReference type="GO" id="GO:0008608">
    <property type="term" value="P:attachment of spindle microtubules to kinetochore"/>
    <property type="evidence" value="ECO:0007669"/>
    <property type="project" value="InterPro"/>
</dbReference>
<sequence>MSLSDSLTSIQQSTRSIDSRTFNRPRMFTNAMVNAPEITTLIKDPTYDESLLYTITSNTLSSTGTSLGGRSKLIDDLVRGASMDTKSERIDGRVIYTVEPIVSDKPQEDSIYDDDDNVEGYVDRRTPIVKFPYLDVSAVSSRSLINLNSSSDLGQVFYQTSQVLDKYPNLIEEHGSLVGQLRNFERDYRGLEKEILELEDEIKERKSYLGAGVEASYTAAIPSDAADDDGDIDIDEMIRHEREEIEQLELRLKQFYNK</sequence>
<gene>
    <name evidence="20" type="ORF">Cantr_04753</name>
</gene>
<evidence type="ECO:0000256" key="10">
    <source>
        <dbReference type="ARBA" id="ARBA00022829"/>
    </source>
</evidence>
<evidence type="ECO:0000313" key="20">
    <source>
        <dbReference type="EMBL" id="RCK55358.1"/>
    </source>
</evidence>
<dbReference type="OrthoDB" id="10016597at2759"/>
<evidence type="ECO:0000313" key="21">
    <source>
        <dbReference type="Proteomes" id="UP000253472"/>
    </source>
</evidence>
<keyword evidence="10" id="KW-0159">Chromosome partition</keyword>
<evidence type="ECO:0000256" key="13">
    <source>
        <dbReference type="ARBA" id="ARBA00023212"/>
    </source>
</evidence>
<keyword evidence="14" id="KW-0539">Nucleus</keyword>
<reference evidence="20 21" key="1">
    <citation type="submission" date="2018-06" db="EMBL/GenBank/DDBJ databases">
        <title>Whole genome sequencing of Candida tropicalis (genome annotated by CSBL at Korea University).</title>
        <authorList>
            <person name="Ahn J."/>
        </authorList>
    </citation>
    <scope>NUCLEOTIDE SEQUENCE [LARGE SCALE GENOMIC DNA]</scope>
    <source>
        <strain evidence="20 21">ATCC 20962</strain>
    </source>
</reference>
<evidence type="ECO:0000256" key="16">
    <source>
        <dbReference type="ARBA" id="ARBA00023328"/>
    </source>
</evidence>